<accession>A0A084IM11</accession>
<dbReference type="Pfam" id="PF06167">
    <property type="entry name" value="Peptidase_M90"/>
    <property type="match status" value="1"/>
</dbReference>
<dbReference type="AlphaFoldDB" id="A0A084IM11"/>
<dbReference type="STRING" id="1304275.C41B8_08005"/>
<reference evidence="1 2" key="1">
    <citation type="submission" date="2013-03" db="EMBL/GenBank/DDBJ databases">
        <title>Salinisphaera hydrothermalis C41B8 Genome Sequencing.</title>
        <authorList>
            <person name="Li C."/>
            <person name="Lai Q."/>
            <person name="Shao Z."/>
        </authorList>
    </citation>
    <scope>NUCLEOTIDE SEQUENCE [LARGE SCALE GENOMIC DNA]</scope>
    <source>
        <strain evidence="1 2">C41B8</strain>
    </source>
</reference>
<gene>
    <name evidence="1" type="ORF">C41B8_08005</name>
</gene>
<dbReference type="Gene3D" id="3.40.390.10">
    <property type="entry name" value="Collagenase (Catalytic Domain)"/>
    <property type="match status" value="1"/>
</dbReference>
<dbReference type="eggNOG" id="COG3228">
    <property type="taxonomic scope" value="Bacteria"/>
</dbReference>
<dbReference type="GO" id="GO:0005829">
    <property type="term" value="C:cytosol"/>
    <property type="evidence" value="ECO:0007669"/>
    <property type="project" value="TreeGrafter"/>
</dbReference>
<dbReference type="InterPro" id="IPR042252">
    <property type="entry name" value="MtfA_N"/>
</dbReference>
<comment type="caution">
    <text evidence="1">The sequence shown here is derived from an EMBL/GenBank/DDBJ whole genome shotgun (WGS) entry which is preliminary data.</text>
</comment>
<dbReference type="RefSeq" id="WP_037336442.1">
    <property type="nucleotide sequence ID" value="NZ_APNK01000009.1"/>
</dbReference>
<dbReference type="PANTHER" id="PTHR30164:SF2">
    <property type="entry name" value="PROTEIN MTFA"/>
    <property type="match status" value="1"/>
</dbReference>
<name>A0A084IM11_SALHC</name>
<dbReference type="Gene3D" id="1.10.472.150">
    <property type="entry name" value="Glucose-regulated metallo-peptidase M90, N-terminal domain"/>
    <property type="match status" value="1"/>
</dbReference>
<organism evidence="1 2">
    <name type="scientific">Salinisphaera hydrothermalis (strain C41B8)</name>
    <dbReference type="NCBI Taxonomy" id="1304275"/>
    <lineage>
        <taxon>Bacteria</taxon>
        <taxon>Pseudomonadati</taxon>
        <taxon>Pseudomonadota</taxon>
        <taxon>Gammaproteobacteria</taxon>
        <taxon>Salinisphaerales</taxon>
        <taxon>Salinisphaeraceae</taxon>
        <taxon>Salinisphaera</taxon>
    </lineage>
</organism>
<proteinExistence type="predicted"/>
<dbReference type="InterPro" id="IPR010384">
    <property type="entry name" value="MtfA_fam"/>
</dbReference>
<dbReference type="GO" id="GO:0008237">
    <property type="term" value="F:metallopeptidase activity"/>
    <property type="evidence" value="ECO:0007669"/>
    <property type="project" value="InterPro"/>
</dbReference>
<dbReference type="InterPro" id="IPR024079">
    <property type="entry name" value="MetalloPept_cat_dom_sf"/>
</dbReference>
<dbReference type="Proteomes" id="UP000028302">
    <property type="component" value="Unassembled WGS sequence"/>
</dbReference>
<dbReference type="EMBL" id="APNK01000009">
    <property type="protein sequence ID" value="KEZ77745.1"/>
    <property type="molecule type" value="Genomic_DNA"/>
</dbReference>
<evidence type="ECO:0000313" key="2">
    <source>
        <dbReference type="Proteomes" id="UP000028302"/>
    </source>
</evidence>
<sequence>MNLFTSLLVAAGALLGVALLVIGPGWLRQRPTLSPSQRRRLGRLMPWTQRLDARRRERLQTRTARVLRDIDLLGDNGRALSEDQRLAVAGQVGMLCLGAQPSQTRLPSEIVVHAMADDEWSGPPVAGLLEDLGEIATGDSWQNLRLHIAWPAVAEALAGGPHNPIVRQIVRLHDFAVPTTAVAGGQTWGDALDQEWRRVRESRSNLLPVDPDIGLNEFFGAAAEAFFQRGEALAAAHPELYAVLAAYFDIETARSRPAGHRTPAMRP</sequence>
<protein>
    <submittedName>
        <fullName evidence="1">Uncharacterized protein</fullName>
    </submittedName>
</protein>
<dbReference type="OrthoDB" id="9786424at2"/>
<evidence type="ECO:0000313" key="1">
    <source>
        <dbReference type="EMBL" id="KEZ77745.1"/>
    </source>
</evidence>
<keyword evidence="2" id="KW-1185">Reference proteome</keyword>
<dbReference type="PANTHER" id="PTHR30164">
    <property type="entry name" value="MTFA PEPTIDASE"/>
    <property type="match status" value="1"/>
</dbReference>
<dbReference type="GO" id="GO:0004177">
    <property type="term" value="F:aminopeptidase activity"/>
    <property type="evidence" value="ECO:0007669"/>
    <property type="project" value="TreeGrafter"/>
</dbReference>